<name>F2KNX4_ARCVS</name>
<accession>F2KNX4</accession>
<sequence length="38" mass="4346">MDDFTAVFAASMVVMLLIALLFFTTLKKALELEKRLVR</sequence>
<protein>
    <submittedName>
        <fullName evidence="2">Uncharacterized protein</fullName>
    </submittedName>
</protein>
<feature type="transmembrane region" description="Helical" evidence="1">
    <location>
        <begin position="6"/>
        <end position="26"/>
    </location>
</feature>
<evidence type="ECO:0000313" key="3">
    <source>
        <dbReference type="Proteomes" id="UP000008136"/>
    </source>
</evidence>
<evidence type="ECO:0000313" key="2">
    <source>
        <dbReference type="EMBL" id="AEA47451.1"/>
    </source>
</evidence>
<evidence type="ECO:0000256" key="1">
    <source>
        <dbReference type="SAM" id="Phobius"/>
    </source>
</evidence>
<gene>
    <name evidence="2" type="ordered locus">Arcve_1448</name>
</gene>
<reference evidence="2 3" key="1">
    <citation type="submission" date="2011-03" db="EMBL/GenBank/DDBJ databases">
        <title>The complete genome of Archaeoglobus veneficus SNP6.</title>
        <authorList>
            <consortium name="US DOE Joint Genome Institute (JGI-PGF)"/>
            <person name="Lucas S."/>
            <person name="Copeland A."/>
            <person name="Lapidus A."/>
            <person name="Bruce D."/>
            <person name="Goodwin L."/>
            <person name="Pitluck S."/>
            <person name="Kyrpides N."/>
            <person name="Mavromatis K."/>
            <person name="Pagani I."/>
            <person name="Ivanova N."/>
            <person name="Mikhailova N."/>
            <person name="Lu M."/>
            <person name="Detter J.C."/>
            <person name="Tapia R."/>
            <person name="Han C."/>
            <person name="Land M."/>
            <person name="Hauser L."/>
            <person name="Markowitz V."/>
            <person name="Cheng J.-F."/>
            <person name="Hugenholtz P."/>
            <person name="Woyke T."/>
            <person name="Wu D."/>
            <person name="Spring S."/>
            <person name="Brambilla E."/>
            <person name="Klenk H.-P."/>
            <person name="Eisen J.A."/>
        </authorList>
    </citation>
    <scope>NUCLEOTIDE SEQUENCE [LARGE SCALE GENOMIC DNA]</scope>
    <source>
        <strain>SNP6</strain>
    </source>
</reference>
<keyword evidence="3" id="KW-1185">Reference proteome</keyword>
<proteinExistence type="predicted"/>
<dbReference type="AlphaFoldDB" id="F2KNX4"/>
<dbReference type="HOGENOM" id="CLU_219923_0_0_2"/>
<dbReference type="eggNOG" id="arCOG13403">
    <property type="taxonomic scope" value="Archaea"/>
</dbReference>
<keyword evidence="1" id="KW-0472">Membrane</keyword>
<organism evidence="2 3">
    <name type="scientific">Archaeoglobus veneficus (strain DSM 11195 / SNP6)</name>
    <dbReference type="NCBI Taxonomy" id="693661"/>
    <lineage>
        <taxon>Archaea</taxon>
        <taxon>Methanobacteriati</taxon>
        <taxon>Methanobacteriota</taxon>
        <taxon>Archaeoglobi</taxon>
        <taxon>Archaeoglobales</taxon>
        <taxon>Archaeoglobaceae</taxon>
        <taxon>Archaeoglobus</taxon>
    </lineage>
</organism>
<dbReference type="STRING" id="693661.Arcve_1448"/>
<keyword evidence="1" id="KW-0812">Transmembrane</keyword>
<keyword evidence="1" id="KW-1133">Transmembrane helix</keyword>
<dbReference type="EMBL" id="CP002588">
    <property type="protein sequence ID" value="AEA47451.1"/>
    <property type="molecule type" value="Genomic_DNA"/>
</dbReference>
<dbReference type="Proteomes" id="UP000008136">
    <property type="component" value="Chromosome"/>
</dbReference>
<dbReference type="KEGG" id="ave:Arcve_1448"/>